<dbReference type="RefSeq" id="WP_262066596.1">
    <property type="nucleotide sequence ID" value="NZ_JAMXOD010000014.1"/>
</dbReference>
<feature type="transmembrane region" description="Helical" evidence="1">
    <location>
        <begin position="68"/>
        <end position="90"/>
    </location>
</feature>
<dbReference type="EMBL" id="JAMZFW010000014">
    <property type="protein sequence ID" value="MCP1102810.1"/>
    <property type="molecule type" value="Genomic_DNA"/>
</dbReference>
<evidence type="ECO:0008006" key="4">
    <source>
        <dbReference type="Google" id="ProtNLM"/>
    </source>
</evidence>
<proteinExistence type="predicted"/>
<gene>
    <name evidence="2" type="ORF">NK125_10315</name>
</gene>
<evidence type="ECO:0000256" key="1">
    <source>
        <dbReference type="SAM" id="Phobius"/>
    </source>
</evidence>
<comment type="caution">
    <text evidence="2">The sequence shown here is derived from an EMBL/GenBank/DDBJ whole genome shotgun (WGS) entry which is preliminary data.</text>
</comment>
<name>A0ABT1EAG2_9FIRM</name>
<keyword evidence="1" id="KW-0812">Transmembrane</keyword>
<accession>A0ABT1EAG2</accession>
<evidence type="ECO:0000313" key="3">
    <source>
        <dbReference type="Proteomes" id="UP001523566"/>
    </source>
</evidence>
<keyword evidence="1" id="KW-0472">Membrane</keyword>
<keyword evidence="3" id="KW-1185">Reference proteome</keyword>
<sequence>MRALRVLRNISLIFSVGFTLTVSFTLFMGVEYTAAMVLKVLLLLGIYAVMALVFFWKKLIEAVGYLPIEIFYVVMLNAVYIGTAPITGWFFSVRGYILNTIFSVIAYGIVKLIIFSIDYTEAKRINEILKKRKEGENH</sequence>
<feature type="transmembrane region" description="Helical" evidence="1">
    <location>
        <begin position="36"/>
        <end position="56"/>
    </location>
</feature>
<feature type="transmembrane region" description="Helical" evidence="1">
    <location>
        <begin position="96"/>
        <end position="117"/>
    </location>
</feature>
<reference evidence="2 3" key="1">
    <citation type="journal article" date="2022" name="Genome Biol. Evol.">
        <title>Host diet, physiology and behaviors set the stage for Lachnospiraceae cladogenesis.</title>
        <authorList>
            <person name="Vera-Ponce De Leon A."/>
            <person name="Schneider M."/>
            <person name="Jahnes B.C."/>
            <person name="Sadowski V."/>
            <person name="Camuy-Velez L.A."/>
            <person name="Duan J."/>
            <person name="Sabree Z.L."/>
        </authorList>
    </citation>
    <scope>NUCLEOTIDE SEQUENCE [LARGE SCALE GENOMIC DNA]</scope>
    <source>
        <strain evidence="2 3">PAL113</strain>
    </source>
</reference>
<keyword evidence="1" id="KW-1133">Transmembrane helix</keyword>
<evidence type="ECO:0000313" key="2">
    <source>
        <dbReference type="EMBL" id="MCP1102810.1"/>
    </source>
</evidence>
<feature type="transmembrane region" description="Helical" evidence="1">
    <location>
        <begin position="12"/>
        <end position="30"/>
    </location>
</feature>
<organism evidence="2 3">
    <name type="scientific">Aequitasia blattaphilus</name>
    <dbReference type="NCBI Taxonomy" id="2949332"/>
    <lineage>
        <taxon>Bacteria</taxon>
        <taxon>Bacillati</taxon>
        <taxon>Bacillota</taxon>
        <taxon>Clostridia</taxon>
        <taxon>Lachnospirales</taxon>
        <taxon>Lachnospiraceae</taxon>
        <taxon>Aequitasia</taxon>
    </lineage>
</organism>
<protein>
    <recommendedName>
        <fullName evidence="4">DUF3021 domain-containing protein</fullName>
    </recommendedName>
</protein>
<dbReference type="Proteomes" id="UP001523566">
    <property type="component" value="Unassembled WGS sequence"/>
</dbReference>